<name>A0AAW2XG57_9LAMI</name>
<evidence type="ECO:0000259" key="2">
    <source>
        <dbReference type="Pfam" id="PF00078"/>
    </source>
</evidence>
<protein>
    <recommendedName>
        <fullName evidence="2">Reverse transcriptase domain-containing protein</fullName>
    </recommendedName>
</protein>
<dbReference type="AlphaFoldDB" id="A0AAW2XG57"/>
<dbReference type="InterPro" id="IPR043128">
    <property type="entry name" value="Rev_trsase/Diguanyl_cyclase"/>
</dbReference>
<evidence type="ECO:0000256" key="1">
    <source>
        <dbReference type="SAM" id="MobiDB-lite"/>
    </source>
</evidence>
<dbReference type="PANTHER" id="PTHR48475:SF2">
    <property type="entry name" value="RIBONUCLEASE H"/>
    <property type="match status" value="1"/>
</dbReference>
<reference evidence="3" key="2">
    <citation type="journal article" date="2024" name="Plant">
        <title>Genomic evolution and insights into agronomic trait innovations of Sesamum species.</title>
        <authorList>
            <person name="Miao H."/>
            <person name="Wang L."/>
            <person name="Qu L."/>
            <person name="Liu H."/>
            <person name="Sun Y."/>
            <person name="Le M."/>
            <person name="Wang Q."/>
            <person name="Wei S."/>
            <person name="Zheng Y."/>
            <person name="Lin W."/>
            <person name="Duan Y."/>
            <person name="Cao H."/>
            <person name="Xiong S."/>
            <person name="Wang X."/>
            <person name="Wei L."/>
            <person name="Li C."/>
            <person name="Ma Q."/>
            <person name="Ju M."/>
            <person name="Zhao R."/>
            <person name="Li G."/>
            <person name="Mu C."/>
            <person name="Tian Q."/>
            <person name="Mei H."/>
            <person name="Zhang T."/>
            <person name="Gao T."/>
            <person name="Zhang H."/>
        </authorList>
    </citation>
    <scope>NUCLEOTIDE SEQUENCE</scope>
    <source>
        <strain evidence="3">KEN1</strain>
    </source>
</reference>
<feature type="region of interest" description="Disordered" evidence="1">
    <location>
        <begin position="74"/>
        <end position="146"/>
    </location>
</feature>
<comment type="caution">
    <text evidence="3">The sequence shown here is derived from an EMBL/GenBank/DDBJ whole genome shotgun (WGS) entry which is preliminary data.</text>
</comment>
<dbReference type="PANTHER" id="PTHR48475">
    <property type="entry name" value="RIBONUCLEASE H"/>
    <property type="match status" value="1"/>
</dbReference>
<feature type="domain" description="Reverse transcriptase" evidence="2">
    <location>
        <begin position="252"/>
        <end position="326"/>
    </location>
</feature>
<dbReference type="Gene3D" id="3.30.70.270">
    <property type="match status" value="1"/>
</dbReference>
<dbReference type="Pfam" id="PF00078">
    <property type="entry name" value="RVT_1"/>
    <property type="match status" value="1"/>
</dbReference>
<proteinExistence type="predicted"/>
<evidence type="ECO:0000313" key="3">
    <source>
        <dbReference type="EMBL" id="KAL0452889.1"/>
    </source>
</evidence>
<dbReference type="EMBL" id="JACGWN010000004">
    <property type="protein sequence ID" value="KAL0452889.1"/>
    <property type="molecule type" value="Genomic_DNA"/>
</dbReference>
<accession>A0AAW2XG57</accession>
<feature type="region of interest" description="Disordered" evidence="1">
    <location>
        <begin position="1"/>
        <end position="27"/>
    </location>
</feature>
<dbReference type="InterPro" id="IPR000477">
    <property type="entry name" value="RT_dom"/>
</dbReference>
<feature type="region of interest" description="Disordered" evidence="1">
    <location>
        <begin position="181"/>
        <end position="209"/>
    </location>
</feature>
<dbReference type="InterPro" id="IPR043502">
    <property type="entry name" value="DNA/RNA_pol_sf"/>
</dbReference>
<organism evidence="3">
    <name type="scientific">Sesamum latifolium</name>
    <dbReference type="NCBI Taxonomy" id="2727402"/>
    <lineage>
        <taxon>Eukaryota</taxon>
        <taxon>Viridiplantae</taxon>
        <taxon>Streptophyta</taxon>
        <taxon>Embryophyta</taxon>
        <taxon>Tracheophyta</taxon>
        <taxon>Spermatophyta</taxon>
        <taxon>Magnoliopsida</taxon>
        <taxon>eudicotyledons</taxon>
        <taxon>Gunneridae</taxon>
        <taxon>Pentapetalae</taxon>
        <taxon>asterids</taxon>
        <taxon>lamiids</taxon>
        <taxon>Lamiales</taxon>
        <taxon>Pedaliaceae</taxon>
        <taxon>Sesamum</taxon>
    </lineage>
</organism>
<reference evidence="3" key="1">
    <citation type="submission" date="2020-06" db="EMBL/GenBank/DDBJ databases">
        <authorList>
            <person name="Li T."/>
            <person name="Hu X."/>
            <person name="Zhang T."/>
            <person name="Song X."/>
            <person name="Zhang H."/>
            <person name="Dai N."/>
            <person name="Sheng W."/>
            <person name="Hou X."/>
            <person name="Wei L."/>
        </authorList>
    </citation>
    <scope>NUCLEOTIDE SEQUENCE</scope>
    <source>
        <strain evidence="3">KEN1</strain>
        <tissue evidence="3">Leaf</tissue>
    </source>
</reference>
<gene>
    <name evidence="3" type="ORF">Slati_1267000</name>
</gene>
<sequence length="672" mass="75592">MAVEEKGLLTRRRSWRDTPSAPSLTSSAISTMIMTTPWRNVGISRKRERGSFKMDICKNTYVEKKPEVLDHIRKEKGTRQKRPGPPVRNDPSGKGPSKHQEVRGKPTTSLKGSHTYDSRRILWRRLPSSGNHRRSGTPSGHDLTSLDSGTRTCILKFLVVDVPYAYNVILGRPTLNAFQTKRNSDEVHKGVPPSKKGKEAVAEGTPEELEAPAKVQPVEELLNIEIILGSLHKTTRIGSHMNGKTKEEIVLCLQCITWALQDLEGNDPKPQIGRNVEVYVDDILVKSKKAEDHIVDLEETFAVLRKYKLKLNPAKCVFGVQGGHFLEFMVTQRGIEANPLKIKVILDMKAPACVNEVQRLTGRIVALSRFISKSAEKSLPFFKILKPVGRRRPNRRFLLVKPSPGDTLYLYLSATPQAVSSVLIREEEGRQLPIYYAVELSEYDISYVPRTTIKAQALADFISEMAGMSVKDTSQDQVWLLHVDGSSTTQGSGAGIVVTSPQGMRMAHEEGARHLLAYSDSQLIVKQVEGTYEVPREENIKADCLSKLASALEDCRMRHITIQYLPEARAPLVVQPITLGEDWRIPIIRWIEESHLPDNRWEAARLKTRATHFLVQGGTLYKRSYTHPCYGAYLQKRESMSSKRYIAGVVEPMLAHGPWLIKPYDRDTSGRL</sequence>
<dbReference type="SUPFAM" id="SSF56672">
    <property type="entry name" value="DNA/RNA polymerases"/>
    <property type="match status" value="1"/>
</dbReference>